<protein>
    <submittedName>
        <fullName evidence="2">Uncharacterized protein</fullName>
    </submittedName>
</protein>
<dbReference type="EMBL" id="SPUK01000008">
    <property type="protein sequence ID" value="TQV95345.1"/>
    <property type="molecule type" value="Genomic_DNA"/>
</dbReference>
<name>A0A545V0T8_9HYPO</name>
<accession>A0A545V0T8</accession>
<proteinExistence type="predicted"/>
<feature type="region of interest" description="Disordered" evidence="1">
    <location>
        <begin position="1"/>
        <end position="42"/>
    </location>
</feature>
<reference evidence="2 3" key="1">
    <citation type="journal article" date="2019" name="Appl. Microbiol. Biotechnol.">
        <title>Genome sequence of Isaria javanica and comparative genome analysis insights into family S53 peptidase evolution in fungal entomopathogens.</title>
        <authorList>
            <person name="Lin R."/>
            <person name="Zhang X."/>
            <person name="Xin B."/>
            <person name="Zou M."/>
            <person name="Gao Y."/>
            <person name="Qin F."/>
            <person name="Hu Q."/>
            <person name="Xie B."/>
            <person name="Cheng X."/>
        </authorList>
    </citation>
    <scope>NUCLEOTIDE SEQUENCE [LARGE SCALE GENOMIC DNA]</scope>
    <source>
        <strain evidence="2 3">IJ1G</strain>
    </source>
</reference>
<gene>
    <name evidence="2" type="ORF">IF1G_06332</name>
</gene>
<evidence type="ECO:0000256" key="1">
    <source>
        <dbReference type="SAM" id="MobiDB-lite"/>
    </source>
</evidence>
<evidence type="ECO:0000313" key="3">
    <source>
        <dbReference type="Proteomes" id="UP000315783"/>
    </source>
</evidence>
<keyword evidence="3" id="KW-1185">Reference proteome</keyword>
<feature type="compositionally biased region" description="Basic and acidic residues" evidence="1">
    <location>
        <begin position="1"/>
        <end position="13"/>
    </location>
</feature>
<evidence type="ECO:0000313" key="2">
    <source>
        <dbReference type="EMBL" id="TQV95345.1"/>
    </source>
</evidence>
<sequence length="67" mass="8015">MERQKIKIKIENKRPRRLCRSVSQPRRHRSRHTSSRRPGPMDASIFYLFSSSLLSFFSRRRRAGVKA</sequence>
<dbReference type="Proteomes" id="UP000315783">
    <property type="component" value="Unassembled WGS sequence"/>
</dbReference>
<organism evidence="2 3">
    <name type="scientific">Cordyceps javanica</name>
    <dbReference type="NCBI Taxonomy" id="43265"/>
    <lineage>
        <taxon>Eukaryota</taxon>
        <taxon>Fungi</taxon>
        <taxon>Dikarya</taxon>
        <taxon>Ascomycota</taxon>
        <taxon>Pezizomycotina</taxon>
        <taxon>Sordariomycetes</taxon>
        <taxon>Hypocreomycetidae</taxon>
        <taxon>Hypocreales</taxon>
        <taxon>Cordycipitaceae</taxon>
        <taxon>Cordyceps</taxon>
    </lineage>
</organism>
<feature type="compositionally biased region" description="Basic residues" evidence="1">
    <location>
        <begin position="14"/>
        <end position="35"/>
    </location>
</feature>
<comment type="caution">
    <text evidence="2">The sequence shown here is derived from an EMBL/GenBank/DDBJ whole genome shotgun (WGS) entry which is preliminary data.</text>
</comment>
<dbReference type="AlphaFoldDB" id="A0A545V0T8"/>